<dbReference type="AlphaFoldDB" id="A0A6G0N649"/>
<protein>
    <submittedName>
        <fullName evidence="3">Uncharacterized protein</fullName>
    </submittedName>
</protein>
<dbReference type="Proteomes" id="UP000476176">
    <property type="component" value="Unassembled WGS sequence"/>
</dbReference>
<dbReference type="EMBL" id="QXGC01001895">
    <property type="protein sequence ID" value="KAE9194201.1"/>
    <property type="molecule type" value="Genomic_DNA"/>
</dbReference>
<feature type="chain" id="PRO_5036384564" evidence="1">
    <location>
        <begin position="26"/>
        <end position="54"/>
    </location>
</feature>
<name>A0A6G0N649_9STRA</name>
<feature type="signal peptide" evidence="1">
    <location>
        <begin position="1"/>
        <end position="25"/>
    </location>
</feature>
<comment type="caution">
    <text evidence="3">The sequence shown here is derived from an EMBL/GenBank/DDBJ whole genome shotgun (WGS) entry which is preliminary data.</text>
</comment>
<accession>A0A6G0N649</accession>
<evidence type="ECO:0000313" key="3">
    <source>
        <dbReference type="EMBL" id="KAE9194201.1"/>
    </source>
</evidence>
<proteinExistence type="predicted"/>
<evidence type="ECO:0000313" key="4">
    <source>
        <dbReference type="Proteomes" id="UP000476176"/>
    </source>
</evidence>
<evidence type="ECO:0000313" key="5">
    <source>
        <dbReference type="Proteomes" id="UP000488956"/>
    </source>
</evidence>
<gene>
    <name evidence="3" type="ORF">PF004_g20783</name>
    <name evidence="2" type="ORF">PF010_g15909</name>
</gene>
<sequence length="54" mass="6058">MATGRPTHCRAAVVAHSLFFQLLSTTDLPNKQKKFIFSSVKFGVTRVTAKRFNC</sequence>
<dbReference type="Proteomes" id="UP000488956">
    <property type="component" value="Unassembled WGS sequence"/>
</dbReference>
<evidence type="ECO:0000313" key="2">
    <source>
        <dbReference type="EMBL" id="KAE9097596.1"/>
    </source>
</evidence>
<organism evidence="3 4">
    <name type="scientific">Phytophthora fragariae</name>
    <dbReference type="NCBI Taxonomy" id="53985"/>
    <lineage>
        <taxon>Eukaryota</taxon>
        <taxon>Sar</taxon>
        <taxon>Stramenopiles</taxon>
        <taxon>Oomycota</taxon>
        <taxon>Peronosporomycetes</taxon>
        <taxon>Peronosporales</taxon>
        <taxon>Peronosporaceae</taxon>
        <taxon>Phytophthora</taxon>
    </lineage>
</organism>
<keyword evidence="1" id="KW-0732">Signal</keyword>
<reference evidence="4 5" key="1">
    <citation type="submission" date="2018-09" db="EMBL/GenBank/DDBJ databases">
        <title>Genomic investigation of the strawberry pathogen Phytophthora fragariae indicates pathogenicity is determined by transcriptional variation in three key races.</title>
        <authorList>
            <person name="Adams T.M."/>
            <person name="Armitage A.D."/>
            <person name="Sobczyk M.K."/>
            <person name="Bates H.J."/>
            <person name="Dunwell J.M."/>
            <person name="Nellist C.F."/>
            <person name="Harrison R.J."/>
        </authorList>
    </citation>
    <scope>NUCLEOTIDE SEQUENCE [LARGE SCALE GENOMIC DNA]</scope>
    <source>
        <strain evidence="3 4">BC-23</strain>
        <strain evidence="2 5">ONT-3</strain>
    </source>
</reference>
<evidence type="ECO:0000256" key="1">
    <source>
        <dbReference type="SAM" id="SignalP"/>
    </source>
</evidence>
<dbReference type="EMBL" id="QXFX01001061">
    <property type="protein sequence ID" value="KAE9097596.1"/>
    <property type="molecule type" value="Genomic_DNA"/>
</dbReference>